<dbReference type="AlphaFoldDB" id="A0A6A4TK63"/>
<gene>
    <name evidence="2" type="ORF">F2P81_001738</name>
</gene>
<feature type="region of interest" description="Disordered" evidence="1">
    <location>
        <begin position="58"/>
        <end position="81"/>
    </location>
</feature>
<proteinExistence type="predicted"/>
<accession>A0A6A4TK63</accession>
<dbReference type="Proteomes" id="UP000438429">
    <property type="component" value="Unassembled WGS sequence"/>
</dbReference>
<sequence>MQRQQQRPGAVGPLVACSADSLDSNKSTDLLLLSLTYERRIARDTRAKASLWLARDLDLDLDPDPDPDRDPDPGQGRLPWPLQQSINVNRLLVGRPRL</sequence>
<comment type="caution">
    <text evidence="2">The sequence shown here is derived from an EMBL/GenBank/DDBJ whole genome shotgun (WGS) entry which is preliminary data.</text>
</comment>
<evidence type="ECO:0000256" key="1">
    <source>
        <dbReference type="SAM" id="MobiDB-lite"/>
    </source>
</evidence>
<evidence type="ECO:0000313" key="2">
    <source>
        <dbReference type="EMBL" id="KAF0045209.1"/>
    </source>
</evidence>
<name>A0A6A4TK63_SCOMX</name>
<evidence type="ECO:0000313" key="3">
    <source>
        <dbReference type="Proteomes" id="UP000438429"/>
    </source>
</evidence>
<dbReference type="EMBL" id="VEVO01000002">
    <property type="protein sequence ID" value="KAF0045209.1"/>
    <property type="molecule type" value="Genomic_DNA"/>
</dbReference>
<protein>
    <submittedName>
        <fullName evidence="2">Uncharacterized protein</fullName>
    </submittedName>
</protein>
<reference evidence="2 3" key="1">
    <citation type="submission" date="2019-06" db="EMBL/GenBank/DDBJ databases">
        <title>Draft genomes of female and male turbot (Scophthalmus maximus).</title>
        <authorList>
            <person name="Xu H."/>
            <person name="Xu X.-W."/>
            <person name="Shao C."/>
            <person name="Chen S."/>
        </authorList>
    </citation>
    <scope>NUCLEOTIDE SEQUENCE [LARGE SCALE GENOMIC DNA]</scope>
    <source>
        <strain evidence="2">Ysfricsl-2016a</strain>
        <tissue evidence="2">Blood</tissue>
    </source>
</reference>
<organism evidence="2 3">
    <name type="scientific">Scophthalmus maximus</name>
    <name type="common">Turbot</name>
    <name type="synonym">Psetta maxima</name>
    <dbReference type="NCBI Taxonomy" id="52904"/>
    <lineage>
        <taxon>Eukaryota</taxon>
        <taxon>Metazoa</taxon>
        <taxon>Chordata</taxon>
        <taxon>Craniata</taxon>
        <taxon>Vertebrata</taxon>
        <taxon>Euteleostomi</taxon>
        <taxon>Actinopterygii</taxon>
        <taxon>Neopterygii</taxon>
        <taxon>Teleostei</taxon>
        <taxon>Neoteleostei</taxon>
        <taxon>Acanthomorphata</taxon>
        <taxon>Carangaria</taxon>
        <taxon>Pleuronectiformes</taxon>
        <taxon>Pleuronectoidei</taxon>
        <taxon>Scophthalmidae</taxon>
        <taxon>Scophthalmus</taxon>
    </lineage>
</organism>